<dbReference type="PANTHER" id="PTHR45790:SF3">
    <property type="entry name" value="S-ADENOSYL-L-METHIONINE-DEPENDENT UROPORPHYRINOGEN III METHYLTRANSFERASE, CHLOROPLASTIC"/>
    <property type="match status" value="1"/>
</dbReference>
<dbReference type="EC" id="2.1.1.107" evidence="1"/>
<dbReference type="GO" id="GO:0019354">
    <property type="term" value="P:siroheme biosynthetic process"/>
    <property type="evidence" value="ECO:0007669"/>
    <property type="project" value="InterPro"/>
</dbReference>
<dbReference type="AlphaFoldDB" id="A0A5Q2RNN5"/>
<dbReference type="InterPro" id="IPR003043">
    <property type="entry name" value="Uropor_MeTrfase_CS"/>
</dbReference>
<dbReference type="InterPro" id="IPR000878">
    <property type="entry name" value="4pyrrol_Mease"/>
</dbReference>
<dbReference type="FunFam" id="3.30.950.10:FF:000001">
    <property type="entry name" value="Siroheme synthase"/>
    <property type="match status" value="1"/>
</dbReference>
<protein>
    <recommendedName>
        <fullName evidence="1">uroporphyrinogen-III C-methyltransferase</fullName>
        <ecNumber evidence="1">2.1.1.107</ecNumber>
    </recommendedName>
</protein>
<dbReference type="InterPro" id="IPR014776">
    <property type="entry name" value="4pyrrole_Mease_sub2"/>
</dbReference>
<evidence type="ECO:0000256" key="3">
    <source>
        <dbReference type="ARBA" id="ARBA00022679"/>
    </source>
</evidence>
<keyword evidence="5" id="KW-0627">Porphyrin biosynthesis</keyword>
<evidence type="ECO:0000256" key="4">
    <source>
        <dbReference type="ARBA" id="ARBA00022691"/>
    </source>
</evidence>
<dbReference type="CDD" id="cd11642">
    <property type="entry name" value="SUMT"/>
    <property type="match status" value="1"/>
</dbReference>
<dbReference type="GO" id="GO:0004851">
    <property type="term" value="F:uroporphyrin-III C-methyltransferase activity"/>
    <property type="evidence" value="ECO:0007669"/>
    <property type="project" value="UniProtKB-EC"/>
</dbReference>
<dbReference type="GO" id="GO:0032259">
    <property type="term" value="P:methylation"/>
    <property type="evidence" value="ECO:0007669"/>
    <property type="project" value="UniProtKB-KW"/>
</dbReference>
<dbReference type="Gene3D" id="3.40.1010.10">
    <property type="entry name" value="Cobalt-precorrin-4 Transmethylase, Domain 1"/>
    <property type="match status" value="1"/>
</dbReference>
<dbReference type="SUPFAM" id="SSF53790">
    <property type="entry name" value="Tetrapyrrole methylase"/>
    <property type="match status" value="1"/>
</dbReference>
<dbReference type="InterPro" id="IPR006366">
    <property type="entry name" value="CobA/CysG_C"/>
</dbReference>
<keyword evidence="2 7" id="KW-0489">Methyltransferase</keyword>
<dbReference type="PANTHER" id="PTHR45790">
    <property type="entry name" value="SIROHEME SYNTHASE-RELATED"/>
    <property type="match status" value="1"/>
</dbReference>
<reference evidence="7 8" key="1">
    <citation type="submission" date="2019-11" db="EMBL/GenBank/DDBJ databases">
        <authorList>
            <person name="He Y."/>
        </authorList>
    </citation>
    <scope>NUCLEOTIDE SEQUENCE [LARGE SCALE GENOMIC DNA]</scope>
    <source>
        <strain evidence="7 8">SCSIO 58843</strain>
    </source>
</reference>
<dbReference type="Pfam" id="PF00590">
    <property type="entry name" value="TP_methylase"/>
    <property type="match status" value="1"/>
</dbReference>
<evidence type="ECO:0000256" key="2">
    <source>
        <dbReference type="ARBA" id="ARBA00022603"/>
    </source>
</evidence>
<sequence length="241" mass="25102">MTVHLVGAGPGDPGLLTLRGGELLREADVVVHDRLVRPEMLALARSDAELIDVGKSPGGPSTTQDDINALLVELGRSGRSIVRLKGGDPYVFGRGGEEAEVLRRAGIAYEVVPGITSAVAAPAAAGIPVTHRDHASGFAVITAHQDPATDRSLDWEALARSRLTLVVLMGASRAAAIAERLVDAGLAPDTPAAAVHRGTQPDQQVWRGRLADLGSEPIRPPATLVIGSVADEDLRDLTQPG</sequence>
<dbReference type="NCBIfam" id="TIGR01469">
    <property type="entry name" value="cobA_cysG_Cterm"/>
    <property type="match status" value="1"/>
</dbReference>
<dbReference type="PROSITE" id="PS00839">
    <property type="entry name" value="SUMT_1"/>
    <property type="match status" value="1"/>
</dbReference>
<evidence type="ECO:0000256" key="5">
    <source>
        <dbReference type="ARBA" id="ARBA00023244"/>
    </source>
</evidence>
<dbReference type="Gene3D" id="3.30.950.10">
    <property type="entry name" value="Methyltransferase, Cobalt-precorrin-4 Transmethylase, Domain 2"/>
    <property type="match status" value="1"/>
</dbReference>
<dbReference type="FunFam" id="3.40.1010.10:FF:000001">
    <property type="entry name" value="Siroheme synthase"/>
    <property type="match status" value="1"/>
</dbReference>
<dbReference type="Proteomes" id="UP000334019">
    <property type="component" value="Chromosome"/>
</dbReference>
<dbReference type="NCBIfam" id="NF004790">
    <property type="entry name" value="PRK06136.1"/>
    <property type="match status" value="1"/>
</dbReference>
<name>A0A5Q2RNN5_9ACTN</name>
<keyword evidence="4" id="KW-0949">S-adenosyl-L-methionine</keyword>
<dbReference type="InterPro" id="IPR014777">
    <property type="entry name" value="4pyrrole_Mease_sub1"/>
</dbReference>
<gene>
    <name evidence="7" type="primary">cobA</name>
    <name evidence="7" type="ORF">GH723_14430</name>
</gene>
<keyword evidence="3 7" id="KW-0808">Transferase</keyword>
<evidence type="ECO:0000313" key="8">
    <source>
        <dbReference type="Proteomes" id="UP000334019"/>
    </source>
</evidence>
<dbReference type="InterPro" id="IPR035996">
    <property type="entry name" value="4pyrrol_Methylase_sf"/>
</dbReference>
<proteinExistence type="predicted"/>
<accession>A0A5Q2RNN5</accession>
<evidence type="ECO:0000313" key="7">
    <source>
        <dbReference type="EMBL" id="QGG96201.1"/>
    </source>
</evidence>
<keyword evidence="8" id="KW-1185">Reference proteome</keyword>
<organism evidence="7 8">
    <name type="scientific">Actinomarinicola tropica</name>
    <dbReference type="NCBI Taxonomy" id="2789776"/>
    <lineage>
        <taxon>Bacteria</taxon>
        <taxon>Bacillati</taxon>
        <taxon>Actinomycetota</taxon>
        <taxon>Acidimicrobiia</taxon>
        <taxon>Acidimicrobiales</taxon>
        <taxon>Iamiaceae</taxon>
        <taxon>Actinomarinicola</taxon>
    </lineage>
</organism>
<dbReference type="RefSeq" id="WP_153760307.1">
    <property type="nucleotide sequence ID" value="NZ_CP045851.1"/>
</dbReference>
<dbReference type="KEGG" id="atq:GH723_14430"/>
<dbReference type="InterPro" id="IPR050161">
    <property type="entry name" value="Siro_Cobalamin_biosynth"/>
</dbReference>
<evidence type="ECO:0000256" key="1">
    <source>
        <dbReference type="ARBA" id="ARBA00012162"/>
    </source>
</evidence>
<evidence type="ECO:0000259" key="6">
    <source>
        <dbReference type="Pfam" id="PF00590"/>
    </source>
</evidence>
<dbReference type="EMBL" id="CP045851">
    <property type="protein sequence ID" value="QGG96201.1"/>
    <property type="molecule type" value="Genomic_DNA"/>
</dbReference>
<feature type="domain" description="Tetrapyrrole methylase" evidence="6">
    <location>
        <begin position="2"/>
        <end position="213"/>
    </location>
</feature>